<feature type="non-terminal residue" evidence="1">
    <location>
        <position position="137"/>
    </location>
</feature>
<protein>
    <submittedName>
        <fullName evidence="1">Uncharacterized protein</fullName>
    </submittedName>
</protein>
<reference evidence="1" key="1">
    <citation type="submission" date="2020-06" db="EMBL/GenBank/DDBJ databases">
        <authorList>
            <person name="Li T."/>
            <person name="Hu X."/>
            <person name="Zhang T."/>
            <person name="Song X."/>
            <person name="Zhang H."/>
            <person name="Dai N."/>
            <person name="Sheng W."/>
            <person name="Hou X."/>
            <person name="Wei L."/>
        </authorList>
    </citation>
    <scope>NUCLEOTIDE SEQUENCE</scope>
    <source>
        <strain evidence="1">3651</strain>
        <tissue evidence="1">Leaf</tissue>
    </source>
</reference>
<dbReference type="PANTHER" id="PTHR10775:SF185">
    <property type="entry name" value="OS08G0208400 PROTEIN"/>
    <property type="match status" value="1"/>
</dbReference>
<dbReference type="PANTHER" id="PTHR10775">
    <property type="entry name" value="OS08G0208400 PROTEIN"/>
    <property type="match status" value="1"/>
</dbReference>
<sequence length="137" mass="15926">MGMDMKKLMLKRFDEQYLHFAQDPRNVKLGLATDGFTSWSNLGNSYSMWPVILVPYNLPLYECMKEEYLMMSLLIPGPRAPGKDIDVYLRPLIDELREMWDIGVETFDTYSKEKFQLHAAILWTISDFPGYGSVSGW</sequence>
<dbReference type="Pfam" id="PF02992">
    <property type="entry name" value="Transposase_21"/>
    <property type="match status" value="1"/>
</dbReference>
<proteinExistence type="predicted"/>
<reference evidence="1" key="2">
    <citation type="journal article" date="2024" name="Plant">
        <title>Genomic evolution and insights into agronomic trait innovations of Sesamum species.</title>
        <authorList>
            <person name="Miao H."/>
            <person name="Wang L."/>
            <person name="Qu L."/>
            <person name="Liu H."/>
            <person name="Sun Y."/>
            <person name="Le M."/>
            <person name="Wang Q."/>
            <person name="Wei S."/>
            <person name="Zheng Y."/>
            <person name="Lin W."/>
            <person name="Duan Y."/>
            <person name="Cao H."/>
            <person name="Xiong S."/>
            <person name="Wang X."/>
            <person name="Wei L."/>
            <person name="Li C."/>
            <person name="Ma Q."/>
            <person name="Ju M."/>
            <person name="Zhao R."/>
            <person name="Li G."/>
            <person name="Mu C."/>
            <person name="Tian Q."/>
            <person name="Mei H."/>
            <person name="Zhang T."/>
            <person name="Gao T."/>
            <person name="Zhang H."/>
        </authorList>
    </citation>
    <scope>NUCLEOTIDE SEQUENCE</scope>
    <source>
        <strain evidence="1">3651</strain>
    </source>
</reference>
<keyword evidence="2" id="KW-1185">Reference proteome</keyword>
<organism evidence="1 2">
    <name type="scientific">Sesamum alatum</name>
    <dbReference type="NCBI Taxonomy" id="300844"/>
    <lineage>
        <taxon>Eukaryota</taxon>
        <taxon>Viridiplantae</taxon>
        <taxon>Streptophyta</taxon>
        <taxon>Embryophyta</taxon>
        <taxon>Tracheophyta</taxon>
        <taxon>Spermatophyta</taxon>
        <taxon>Magnoliopsida</taxon>
        <taxon>eudicotyledons</taxon>
        <taxon>Gunneridae</taxon>
        <taxon>Pentapetalae</taxon>
        <taxon>asterids</taxon>
        <taxon>lamiids</taxon>
        <taxon>Lamiales</taxon>
        <taxon>Pedaliaceae</taxon>
        <taxon>Sesamum</taxon>
    </lineage>
</organism>
<dbReference type="EMBL" id="JACGWO010000004">
    <property type="protein sequence ID" value="KAK4428703.1"/>
    <property type="molecule type" value="Genomic_DNA"/>
</dbReference>
<accession>A0AAE2CNH8</accession>
<dbReference type="AlphaFoldDB" id="A0AAE2CNH8"/>
<comment type="caution">
    <text evidence="1">The sequence shown here is derived from an EMBL/GenBank/DDBJ whole genome shotgun (WGS) entry which is preliminary data.</text>
</comment>
<name>A0AAE2CNH8_9LAMI</name>
<dbReference type="Proteomes" id="UP001293254">
    <property type="component" value="Unassembled WGS sequence"/>
</dbReference>
<evidence type="ECO:0000313" key="1">
    <source>
        <dbReference type="EMBL" id="KAK4428703.1"/>
    </source>
</evidence>
<dbReference type="InterPro" id="IPR004242">
    <property type="entry name" value="Transposase_21"/>
</dbReference>
<evidence type="ECO:0000313" key="2">
    <source>
        <dbReference type="Proteomes" id="UP001293254"/>
    </source>
</evidence>
<gene>
    <name evidence="1" type="ORF">Salat_1170100</name>
</gene>